<feature type="compositionally biased region" description="Low complexity" evidence="4">
    <location>
        <begin position="810"/>
        <end position="821"/>
    </location>
</feature>
<dbReference type="EMBL" id="CAMXCT020001902">
    <property type="protein sequence ID" value="CAL1147408.1"/>
    <property type="molecule type" value="Genomic_DNA"/>
</dbReference>
<feature type="compositionally biased region" description="Basic and acidic residues" evidence="4">
    <location>
        <begin position="861"/>
        <end position="884"/>
    </location>
</feature>
<feature type="signal peptide" evidence="5">
    <location>
        <begin position="1"/>
        <end position="25"/>
    </location>
</feature>
<dbReference type="Gene3D" id="3.10.129.10">
    <property type="entry name" value="Hotdog Thioesterase"/>
    <property type="match status" value="1"/>
</dbReference>
<dbReference type="Gene3D" id="2.60.120.620">
    <property type="entry name" value="q2cbj1_9rhob like domain"/>
    <property type="match status" value="1"/>
</dbReference>
<dbReference type="GO" id="GO:0016705">
    <property type="term" value="F:oxidoreductase activity, acting on paired donors, with incorporation or reduction of molecular oxygen"/>
    <property type="evidence" value="ECO:0007669"/>
    <property type="project" value="InterPro"/>
</dbReference>
<dbReference type="GO" id="GO:0005506">
    <property type="term" value="F:iron ion binding"/>
    <property type="evidence" value="ECO:0007669"/>
    <property type="project" value="InterPro"/>
</dbReference>
<evidence type="ECO:0000313" key="9">
    <source>
        <dbReference type="Proteomes" id="UP001152797"/>
    </source>
</evidence>
<feature type="chain" id="PRO_5043270609" evidence="5">
    <location>
        <begin position="26"/>
        <end position="884"/>
    </location>
</feature>
<protein>
    <submittedName>
        <fullName evidence="8">Fe2OG dioxygenase domain-containing protein</fullName>
    </submittedName>
</protein>
<evidence type="ECO:0000256" key="1">
    <source>
        <dbReference type="ARBA" id="ARBA00001961"/>
    </source>
</evidence>
<organism evidence="7">
    <name type="scientific">Cladocopium goreaui</name>
    <dbReference type="NCBI Taxonomy" id="2562237"/>
    <lineage>
        <taxon>Eukaryota</taxon>
        <taxon>Sar</taxon>
        <taxon>Alveolata</taxon>
        <taxon>Dinophyceae</taxon>
        <taxon>Suessiales</taxon>
        <taxon>Symbiodiniaceae</taxon>
        <taxon>Cladocopium</taxon>
    </lineage>
</organism>
<keyword evidence="9" id="KW-1185">Reference proteome</keyword>
<keyword evidence="5" id="KW-0732">Signal</keyword>
<dbReference type="OrthoDB" id="420684at2759"/>
<dbReference type="SMART" id="SM00702">
    <property type="entry name" value="P4Hc"/>
    <property type="match status" value="1"/>
</dbReference>
<evidence type="ECO:0000256" key="3">
    <source>
        <dbReference type="ARBA" id="ARBA00023002"/>
    </source>
</evidence>
<feature type="compositionally biased region" description="Basic and acidic residues" evidence="4">
    <location>
        <begin position="792"/>
        <end position="805"/>
    </location>
</feature>
<dbReference type="AlphaFoldDB" id="A0A9P1CNC4"/>
<dbReference type="EMBL" id="CAMXCT030001902">
    <property type="protein sequence ID" value="CAL4781345.1"/>
    <property type="molecule type" value="Genomic_DNA"/>
</dbReference>
<evidence type="ECO:0000256" key="4">
    <source>
        <dbReference type="SAM" id="MobiDB-lite"/>
    </source>
</evidence>
<keyword evidence="2 8" id="KW-0223">Dioxygenase</keyword>
<accession>A0A9P1CNC4</accession>
<reference evidence="8 9" key="2">
    <citation type="submission" date="2024-05" db="EMBL/GenBank/DDBJ databases">
        <authorList>
            <person name="Chen Y."/>
            <person name="Shah S."/>
            <person name="Dougan E. K."/>
            <person name="Thang M."/>
            <person name="Chan C."/>
        </authorList>
    </citation>
    <scope>NUCLEOTIDE SEQUENCE [LARGE SCALE GENOMIC DNA]</scope>
</reference>
<feature type="domain" description="Prolyl 4-hydroxylase alpha subunit" evidence="6">
    <location>
        <begin position="44"/>
        <end position="216"/>
    </location>
</feature>
<evidence type="ECO:0000256" key="2">
    <source>
        <dbReference type="ARBA" id="ARBA00022964"/>
    </source>
</evidence>
<evidence type="ECO:0000313" key="7">
    <source>
        <dbReference type="EMBL" id="CAI3994033.1"/>
    </source>
</evidence>
<dbReference type="EMBL" id="CAMXCT010001902">
    <property type="protein sequence ID" value="CAI3994033.1"/>
    <property type="molecule type" value="Genomic_DNA"/>
</dbReference>
<dbReference type="SUPFAM" id="SSF54637">
    <property type="entry name" value="Thioesterase/thiol ester dehydrase-isomerase"/>
    <property type="match status" value="1"/>
</dbReference>
<evidence type="ECO:0000256" key="5">
    <source>
        <dbReference type="SAM" id="SignalP"/>
    </source>
</evidence>
<feature type="region of interest" description="Disordered" evidence="4">
    <location>
        <begin position="788"/>
        <end position="884"/>
    </location>
</feature>
<sequence>MSRRCRVGSIVAVAAGRCLLVPLLGEPAQPPRQWTRLEGPSEEEDLVTVRNFLSASERAAAIEAAQDPEAWAIDDRDDDLGYAHEVWRMEEVMQRDYGALFQKLIDSAWSIERRTWGNILDFVFPEIEYIDYNVKKLAKPGAISRHTDNDSMVTMVVLLSDPSDFDGGINCFDGQGGERQVPLQQGDAVFFLGDRCHHWITPVTKGRRQILQMELRNRFEAVLQGAPENLGISDSKWGDFSAELMAPVAASLRSGAARQENLAKKAASPPTHGTSEVPAQLLHRALIAKDNSSEDVLRIAEEKLQVAQLCKRRSAATVGRDPRLSELLRLALPLSSAWSSRQLCHVVWSMATLSIGGRSQQLLDQVCLVFGEKLWEGVPQDLSTFAWALAARAPREARAIEALLVDNPTFDVTMRSTCGVGDREGKHFETQGRAWQGLADKDLLLILWLCFGDLAKVWAHWRARHAPRRLRVFLNSTFGFDGLLKTFHCHSVSPEGEVRGSIKAFAPLLDDQGALDVGAVALLLDGLTGFALWSSGTIGFVTAELSFQLRGTAKRGDELFIKAWVKQAPRMPEDKRLREFAMLAFELFRAPRNEGDDPYVSENLIAEGEQLMVTIATPLQRLHWKLQLLCPPFFERTWQGGMKTLSQHAQHALPVEEIRTLKELAALKSQGDGTYEAQLQLRQLNVNGVGHGAATASLLCLAAADFLSQPVLEAKFFYLSPTPGMTPVLLEIKPSSKTPGQIQVFLRKEKGSPPIMRGTIKVATPPPAIPAVRHVLPGLRNVIPQISKLHKRSDSEKNESPKLSDSDVTSESLEASDSASAGRISTANGTKEMSDYHDDDFDDGDDDDHDVANDGDDGDIHEDADAGHNHCETSADGVTDTRGD</sequence>
<gene>
    <name evidence="7" type="ORF">C1SCF055_LOCUS20716</name>
</gene>
<dbReference type="InterPro" id="IPR029069">
    <property type="entry name" value="HotDog_dom_sf"/>
</dbReference>
<feature type="compositionally biased region" description="Acidic residues" evidence="4">
    <location>
        <begin position="837"/>
        <end position="860"/>
    </location>
</feature>
<evidence type="ECO:0000259" key="6">
    <source>
        <dbReference type="SMART" id="SM00702"/>
    </source>
</evidence>
<dbReference type="GO" id="GO:0031418">
    <property type="term" value="F:L-ascorbic acid binding"/>
    <property type="evidence" value="ECO:0007669"/>
    <property type="project" value="InterPro"/>
</dbReference>
<keyword evidence="3" id="KW-0560">Oxidoreductase</keyword>
<name>A0A9P1CNC4_9DINO</name>
<comment type="caution">
    <text evidence="7">The sequence shown here is derived from an EMBL/GenBank/DDBJ whole genome shotgun (WGS) entry which is preliminary data.</text>
</comment>
<comment type="cofactor">
    <cofactor evidence="1">
        <name>L-ascorbate</name>
        <dbReference type="ChEBI" id="CHEBI:38290"/>
    </cofactor>
</comment>
<dbReference type="Proteomes" id="UP001152797">
    <property type="component" value="Unassembled WGS sequence"/>
</dbReference>
<proteinExistence type="predicted"/>
<reference evidence="7" key="1">
    <citation type="submission" date="2022-10" db="EMBL/GenBank/DDBJ databases">
        <authorList>
            <person name="Chen Y."/>
            <person name="Dougan E. K."/>
            <person name="Chan C."/>
            <person name="Rhodes N."/>
            <person name="Thang M."/>
        </authorList>
    </citation>
    <scope>NUCLEOTIDE SEQUENCE</scope>
</reference>
<dbReference type="InterPro" id="IPR006620">
    <property type="entry name" value="Pro_4_hyd_alph"/>
</dbReference>
<evidence type="ECO:0000313" key="8">
    <source>
        <dbReference type="EMBL" id="CAL4781345.1"/>
    </source>
</evidence>
<dbReference type="GO" id="GO:0051213">
    <property type="term" value="F:dioxygenase activity"/>
    <property type="evidence" value="ECO:0007669"/>
    <property type="project" value="UniProtKB-KW"/>
</dbReference>